<keyword evidence="5" id="KW-1185">Reference proteome</keyword>
<dbReference type="PANTHER" id="PTHR10587:SF134">
    <property type="entry name" value="SECRETED PROTEIN"/>
    <property type="match status" value="1"/>
</dbReference>
<protein>
    <submittedName>
        <fullName evidence="4">Xylanase</fullName>
    </submittedName>
</protein>
<evidence type="ECO:0000313" key="4">
    <source>
        <dbReference type="EMBL" id="TBH79357.1"/>
    </source>
</evidence>
<dbReference type="InterPro" id="IPR011330">
    <property type="entry name" value="Glyco_hydro/deAcase_b/a-brl"/>
</dbReference>
<dbReference type="Proteomes" id="UP000292919">
    <property type="component" value="Unassembled WGS sequence"/>
</dbReference>
<feature type="region of interest" description="Disordered" evidence="1">
    <location>
        <begin position="52"/>
        <end position="76"/>
    </location>
</feature>
<keyword evidence="4" id="KW-0858">Xylan degradation</keyword>
<dbReference type="Pfam" id="PF01522">
    <property type="entry name" value="Polysacc_deac_1"/>
    <property type="match status" value="1"/>
</dbReference>
<dbReference type="RefSeq" id="WP_130958078.1">
    <property type="nucleotide sequence ID" value="NZ_DBFBQU010000077.1"/>
</dbReference>
<gene>
    <name evidence="4" type="ORF">EB812_08445</name>
</gene>
<evidence type="ECO:0000313" key="5">
    <source>
        <dbReference type="Proteomes" id="UP000292919"/>
    </source>
</evidence>
<keyword evidence="4" id="KW-0326">Glycosidase</keyword>
<feature type="domain" description="NodB homology" evidence="3">
    <location>
        <begin position="98"/>
        <end position="299"/>
    </location>
</feature>
<dbReference type="GO" id="GO:0016798">
    <property type="term" value="F:hydrolase activity, acting on glycosyl bonds"/>
    <property type="evidence" value="ECO:0007669"/>
    <property type="project" value="UniProtKB-KW"/>
</dbReference>
<evidence type="ECO:0000259" key="3">
    <source>
        <dbReference type="PROSITE" id="PS51677"/>
    </source>
</evidence>
<keyword evidence="4" id="KW-0624">Polysaccharide degradation</keyword>
<dbReference type="InterPro" id="IPR002509">
    <property type="entry name" value="NODB_dom"/>
</dbReference>
<keyword evidence="2" id="KW-0732">Signal</keyword>
<comment type="caution">
    <text evidence="4">The sequence shown here is derived from an EMBL/GenBank/DDBJ whole genome shotgun (WGS) entry which is preliminary data.</text>
</comment>
<dbReference type="GO" id="GO:0016810">
    <property type="term" value="F:hydrolase activity, acting on carbon-nitrogen (but not peptide) bonds"/>
    <property type="evidence" value="ECO:0007669"/>
    <property type="project" value="InterPro"/>
</dbReference>
<feature type="chain" id="PRO_5026066989" evidence="2">
    <location>
        <begin position="23"/>
        <end position="345"/>
    </location>
</feature>
<proteinExistence type="predicted"/>
<accession>A0A6H3F9W8</accession>
<dbReference type="InterPro" id="IPR050248">
    <property type="entry name" value="Polysacc_deacetylase_ArnD"/>
</dbReference>
<dbReference type="AlphaFoldDB" id="A0A6H3F9W8"/>
<dbReference type="Gene3D" id="3.20.20.370">
    <property type="entry name" value="Glycoside hydrolase/deacetylase"/>
    <property type="match status" value="1"/>
</dbReference>
<sequence>MKALGAVAAVLCTFFWSVAAGAAPVASAATAGAPVAASPAAPVVVDPWAEQPWDQRRALPNDSRPPKRREPLHMLPPLPTDPAAVGMVRRVALPDGPKVAALTFDLCELDTVTTGYNAAIINFLRAEKLPATLFMGGKWMRTHAARVRQVLTEPLFEVGNHAWSHGNFALLSPEGMRAQVLWTQAQYELLREDALAAARAVGGPQPSIPPVPVLFRLPYGRCSPQALDLLAGLGLTVVQWDVVAEGGGDNSAPKQALEVARRVRPGSILLFHANRVPHGSAALLRGVVAALRAQGYSFVTVSRLLRMGEPRRTTDGYFTVPGDNHALDGRFGVDGTGRHTPFTGR</sequence>
<keyword evidence="4" id="KW-0119">Carbohydrate metabolism</keyword>
<dbReference type="PROSITE" id="PS51677">
    <property type="entry name" value="NODB"/>
    <property type="match status" value="1"/>
</dbReference>
<feature type="compositionally biased region" description="Basic and acidic residues" evidence="1">
    <location>
        <begin position="53"/>
        <end position="72"/>
    </location>
</feature>
<organism evidence="4 5">
    <name type="scientific">Desulfovibrio legallii</name>
    <dbReference type="NCBI Taxonomy" id="571438"/>
    <lineage>
        <taxon>Bacteria</taxon>
        <taxon>Pseudomonadati</taxon>
        <taxon>Thermodesulfobacteriota</taxon>
        <taxon>Desulfovibrionia</taxon>
        <taxon>Desulfovibrionales</taxon>
        <taxon>Desulfovibrionaceae</taxon>
        <taxon>Desulfovibrio</taxon>
    </lineage>
</organism>
<evidence type="ECO:0000256" key="2">
    <source>
        <dbReference type="SAM" id="SignalP"/>
    </source>
</evidence>
<feature type="signal peptide" evidence="2">
    <location>
        <begin position="1"/>
        <end position="22"/>
    </location>
</feature>
<name>A0A6H3F9W8_9BACT</name>
<dbReference type="PANTHER" id="PTHR10587">
    <property type="entry name" value="GLYCOSYL TRANSFERASE-RELATED"/>
    <property type="match status" value="1"/>
</dbReference>
<dbReference type="SUPFAM" id="SSF88713">
    <property type="entry name" value="Glycoside hydrolase/deacetylase"/>
    <property type="match status" value="1"/>
</dbReference>
<dbReference type="EMBL" id="SIXC01000009">
    <property type="protein sequence ID" value="TBH79357.1"/>
    <property type="molecule type" value="Genomic_DNA"/>
</dbReference>
<dbReference type="GO" id="GO:0045493">
    <property type="term" value="P:xylan catabolic process"/>
    <property type="evidence" value="ECO:0007669"/>
    <property type="project" value="UniProtKB-KW"/>
</dbReference>
<reference evidence="4 5" key="1">
    <citation type="submission" date="2018-12" db="EMBL/GenBank/DDBJ databases">
        <title>First genome draft of Desulfovibrio legallis sp. nov.</title>
        <authorList>
            <person name="Ben Dhia O."/>
            <person name="Najjari A."/>
            <person name="Ferjani R."/>
            <person name="Fhoula I."/>
            <person name="Fardeau M.-L."/>
            <person name="Boudabbous A."/>
            <person name="Ouzari H.I."/>
        </authorList>
    </citation>
    <scope>NUCLEOTIDE SEQUENCE [LARGE SCALE GENOMIC DNA]</scope>
    <source>
        <strain evidence="4 5">H1T</strain>
    </source>
</reference>
<evidence type="ECO:0000256" key="1">
    <source>
        <dbReference type="SAM" id="MobiDB-lite"/>
    </source>
</evidence>
<keyword evidence="4" id="KW-0378">Hydrolase</keyword>